<gene>
    <name evidence="2" type="ORF">PACLA_8A051527</name>
</gene>
<evidence type="ECO:0000313" key="3">
    <source>
        <dbReference type="Proteomes" id="UP001152795"/>
    </source>
</evidence>
<proteinExistence type="predicted"/>
<dbReference type="AlphaFoldDB" id="A0A7D9MFR6"/>
<dbReference type="OrthoDB" id="6251906at2759"/>
<protein>
    <recommendedName>
        <fullName evidence="1">DUF7041 domain-containing protein</fullName>
    </recommendedName>
</protein>
<dbReference type="InterPro" id="IPR055469">
    <property type="entry name" value="DUF7041"/>
</dbReference>
<organism evidence="2 3">
    <name type="scientific">Paramuricea clavata</name>
    <name type="common">Red gorgonian</name>
    <name type="synonym">Violescent sea-whip</name>
    <dbReference type="NCBI Taxonomy" id="317549"/>
    <lineage>
        <taxon>Eukaryota</taxon>
        <taxon>Metazoa</taxon>
        <taxon>Cnidaria</taxon>
        <taxon>Anthozoa</taxon>
        <taxon>Octocorallia</taxon>
        <taxon>Malacalcyonacea</taxon>
        <taxon>Plexauridae</taxon>
        <taxon>Paramuricea</taxon>
    </lineage>
</organism>
<dbReference type="Pfam" id="PF23055">
    <property type="entry name" value="DUF7041"/>
    <property type="match status" value="1"/>
</dbReference>
<accession>A0A7D9MFR6</accession>
<evidence type="ECO:0000259" key="1">
    <source>
        <dbReference type="Pfam" id="PF23055"/>
    </source>
</evidence>
<feature type="domain" description="DUF7041" evidence="1">
    <location>
        <begin position="73"/>
        <end position="153"/>
    </location>
</feature>
<dbReference type="EMBL" id="CACRXK020047098">
    <property type="protein sequence ID" value="CAB4046184.1"/>
    <property type="molecule type" value="Genomic_DNA"/>
</dbReference>
<evidence type="ECO:0000313" key="2">
    <source>
        <dbReference type="EMBL" id="CAB4046184.1"/>
    </source>
</evidence>
<name>A0A7D9MFR6_PARCT</name>
<keyword evidence="3" id="KW-1185">Reference proteome</keyword>
<dbReference type="Proteomes" id="UP001152795">
    <property type="component" value="Unassembled WGS sequence"/>
</dbReference>
<feature type="non-terminal residue" evidence="2">
    <location>
        <position position="223"/>
    </location>
</feature>
<sequence>MADSFDEFYLEWLAVSINLPEEKATEIKKAHNKLAMNCDNTLIALNCVHDTGLEPAKVQKDPCKDRLPKVEFRPFNKTQPKLWFEQLEVVFASSSIISAEHKFAALLRLMDDTTSSLLCSITRNLSPTAYDDAKALLIKEFSLSKFDRVKAYLEAVPAPDEKLTLFNSRIESLIDGLSFDDVSKYCLLRYAPAAVRLQLSGSSFDDKPLADLLKEADSLTQCA</sequence>
<reference evidence="2" key="1">
    <citation type="submission" date="2020-04" db="EMBL/GenBank/DDBJ databases">
        <authorList>
            <person name="Alioto T."/>
            <person name="Alioto T."/>
            <person name="Gomez Garrido J."/>
        </authorList>
    </citation>
    <scope>NUCLEOTIDE SEQUENCE</scope>
    <source>
        <strain evidence="2">A484AB</strain>
    </source>
</reference>
<comment type="caution">
    <text evidence="2">The sequence shown here is derived from an EMBL/GenBank/DDBJ whole genome shotgun (WGS) entry which is preliminary data.</text>
</comment>